<keyword evidence="4 13" id="KW-0004">4Fe-4S</keyword>
<evidence type="ECO:0000256" key="14">
    <source>
        <dbReference type="PIRSR" id="PIRSR001619-1"/>
    </source>
</evidence>
<dbReference type="GO" id="GO:0004076">
    <property type="term" value="F:biotin synthase activity"/>
    <property type="evidence" value="ECO:0007669"/>
    <property type="project" value="UniProtKB-UniRule"/>
</dbReference>
<evidence type="ECO:0000256" key="10">
    <source>
        <dbReference type="ARBA" id="ARBA00023004"/>
    </source>
</evidence>
<evidence type="ECO:0000256" key="3">
    <source>
        <dbReference type="ARBA" id="ARBA00012236"/>
    </source>
</evidence>
<dbReference type="SFLD" id="SFLDS00029">
    <property type="entry name" value="Radical_SAM"/>
    <property type="match status" value="1"/>
</dbReference>
<dbReference type="PANTHER" id="PTHR22976:SF2">
    <property type="entry name" value="BIOTIN SYNTHASE, MITOCHONDRIAL"/>
    <property type="match status" value="1"/>
</dbReference>
<dbReference type="AlphaFoldDB" id="A0A0F0CPS2"/>
<dbReference type="Gene3D" id="3.20.20.70">
    <property type="entry name" value="Aldolase class I"/>
    <property type="match status" value="1"/>
</dbReference>
<name>A0A0F0CPS2_9BACT</name>
<evidence type="ECO:0000256" key="13">
    <source>
        <dbReference type="HAMAP-Rule" id="MF_01694"/>
    </source>
</evidence>
<feature type="binding site" evidence="13 14">
    <location>
        <position position="46"/>
    </location>
    <ligand>
        <name>[4Fe-4S] cluster</name>
        <dbReference type="ChEBI" id="CHEBI:49883"/>
        <note>4Fe-4S-S-AdoMet</note>
    </ligand>
</feature>
<dbReference type="InterPro" id="IPR002684">
    <property type="entry name" value="Biotin_synth/BioAB"/>
</dbReference>
<protein>
    <recommendedName>
        <fullName evidence="3 13">Biotin synthase</fullName>
        <ecNumber evidence="3 13">2.8.1.6</ecNumber>
    </recommendedName>
</protein>
<dbReference type="SMART" id="SM00876">
    <property type="entry name" value="BATS"/>
    <property type="match status" value="1"/>
</dbReference>
<feature type="binding site" evidence="13 14">
    <location>
        <position position="53"/>
    </location>
    <ligand>
        <name>[4Fe-4S] cluster</name>
        <dbReference type="ChEBI" id="CHEBI:49883"/>
        <note>4Fe-4S-S-AdoMet</note>
    </ligand>
</feature>
<dbReference type="HAMAP" id="MF_01694">
    <property type="entry name" value="BioB"/>
    <property type="match status" value="1"/>
</dbReference>
<dbReference type="GO" id="GO:0051537">
    <property type="term" value="F:2 iron, 2 sulfur cluster binding"/>
    <property type="evidence" value="ECO:0007669"/>
    <property type="project" value="UniProtKB-KW"/>
</dbReference>
<comment type="cofactor">
    <cofactor evidence="13 14">
        <name>[4Fe-4S] cluster</name>
        <dbReference type="ChEBI" id="CHEBI:49883"/>
    </cofactor>
    <text evidence="13 14">Binds 1 [4Fe-4S] cluster. The cluster is coordinated with 3 cysteines and an exchangeable S-adenosyl-L-methionine.</text>
</comment>
<evidence type="ECO:0000256" key="7">
    <source>
        <dbReference type="ARBA" id="ARBA00022714"/>
    </source>
</evidence>
<keyword evidence="10 13" id="KW-0408">Iron</keyword>
<comment type="subunit">
    <text evidence="13">Homodimer.</text>
</comment>
<keyword evidence="11 13" id="KW-0411">Iron-sulfur</keyword>
<evidence type="ECO:0000256" key="1">
    <source>
        <dbReference type="ARBA" id="ARBA00004942"/>
    </source>
</evidence>
<keyword evidence="9 13" id="KW-0093">Biotin biosynthesis</keyword>
<dbReference type="CDD" id="cd01335">
    <property type="entry name" value="Radical_SAM"/>
    <property type="match status" value="1"/>
</dbReference>
<dbReference type="InterPro" id="IPR058240">
    <property type="entry name" value="rSAM_sf"/>
</dbReference>
<dbReference type="Pfam" id="PF04055">
    <property type="entry name" value="Radical_SAM"/>
    <property type="match status" value="1"/>
</dbReference>
<dbReference type="SUPFAM" id="SSF102114">
    <property type="entry name" value="Radical SAM enzymes"/>
    <property type="match status" value="1"/>
</dbReference>
<keyword evidence="5 13" id="KW-0808">Transferase</keyword>
<feature type="binding site" evidence="13 14">
    <location>
        <position position="122"/>
    </location>
    <ligand>
        <name>[2Fe-2S] cluster</name>
        <dbReference type="ChEBI" id="CHEBI:190135"/>
    </ligand>
</feature>
<dbReference type="NCBIfam" id="TIGR00433">
    <property type="entry name" value="bioB"/>
    <property type="match status" value="1"/>
</dbReference>
<evidence type="ECO:0000313" key="17">
    <source>
        <dbReference type="Proteomes" id="UP000033428"/>
    </source>
</evidence>
<comment type="similarity">
    <text evidence="2 13">Belongs to the radical SAM superfamily. Biotin synthase family.</text>
</comment>
<dbReference type="PROSITE" id="PS51918">
    <property type="entry name" value="RADICAL_SAM"/>
    <property type="match status" value="1"/>
</dbReference>
<organism evidence="16 17">
    <name type="scientific">Candidatus Omnitrophus magneticus</name>
    <dbReference type="NCBI Taxonomy" id="1609969"/>
    <lineage>
        <taxon>Bacteria</taxon>
        <taxon>Pseudomonadati</taxon>
        <taxon>Candidatus Omnitrophota</taxon>
        <taxon>Candidatus Omnitrophus</taxon>
    </lineage>
</organism>
<gene>
    <name evidence="13" type="primary">bioB</name>
    <name evidence="16" type="ORF">OMAG_000793</name>
</gene>
<dbReference type="EMBL" id="JYNY01000179">
    <property type="protein sequence ID" value="KJJ85323.1"/>
    <property type="molecule type" value="Genomic_DNA"/>
</dbReference>
<dbReference type="GO" id="GO:0009102">
    <property type="term" value="P:biotin biosynthetic process"/>
    <property type="evidence" value="ECO:0007669"/>
    <property type="project" value="UniProtKB-UniRule"/>
</dbReference>
<keyword evidence="17" id="KW-1185">Reference proteome</keyword>
<feature type="binding site" evidence="13 14">
    <location>
        <position position="252"/>
    </location>
    <ligand>
        <name>[2Fe-2S] cluster</name>
        <dbReference type="ChEBI" id="CHEBI:190135"/>
    </ligand>
</feature>
<dbReference type="InterPro" id="IPR024177">
    <property type="entry name" value="Biotin_synthase"/>
</dbReference>
<dbReference type="EC" id="2.8.1.6" evidence="3 13"/>
<comment type="caution">
    <text evidence="16">The sequence shown here is derived from an EMBL/GenBank/DDBJ whole genome shotgun (WGS) entry which is preliminary data.</text>
</comment>
<evidence type="ECO:0000256" key="5">
    <source>
        <dbReference type="ARBA" id="ARBA00022679"/>
    </source>
</evidence>
<reference evidence="16 17" key="1">
    <citation type="submission" date="2015-02" db="EMBL/GenBank/DDBJ databases">
        <title>Single-cell genomics of uncultivated deep-branching MTB reveals a conserved set of magnetosome genes.</title>
        <authorList>
            <person name="Kolinko S."/>
            <person name="Richter M."/>
            <person name="Glockner F.O."/>
            <person name="Brachmann A."/>
            <person name="Schuler D."/>
        </authorList>
    </citation>
    <scope>NUCLEOTIDE SEQUENCE [LARGE SCALE GENOMIC DNA]</scope>
    <source>
        <strain evidence="16">SKK-01</strain>
    </source>
</reference>
<dbReference type="Pfam" id="PF06968">
    <property type="entry name" value="BATS"/>
    <property type="match status" value="1"/>
</dbReference>
<dbReference type="InterPro" id="IPR013785">
    <property type="entry name" value="Aldolase_TIM"/>
</dbReference>
<dbReference type="SMART" id="SM00729">
    <property type="entry name" value="Elp3"/>
    <property type="match status" value="1"/>
</dbReference>
<dbReference type="GO" id="GO:0005506">
    <property type="term" value="F:iron ion binding"/>
    <property type="evidence" value="ECO:0007669"/>
    <property type="project" value="UniProtKB-UniRule"/>
</dbReference>
<dbReference type="InterPro" id="IPR007197">
    <property type="entry name" value="rSAM"/>
</dbReference>
<comment type="cofactor">
    <cofactor evidence="14">
        <name>[2Fe-2S] cluster</name>
        <dbReference type="ChEBI" id="CHEBI:190135"/>
    </cofactor>
    <text evidence="14">Binds 1 [2Fe-2S] cluster. The cluster is coordinated with 3 cysteines and 1 arginine.</text>
</comment>
<evidence type="ECO:0000256" key="6">
    <source>
        <dbReference type="ARBA" id="ARBA00022691"/>
    </source>
</evidence>
<proteinExistence type="inferred from homology"/>
<keyword evidence="7 13" id="KW-0001">2Fe-2S</keyword>
<dbReference type="InterPro" id="IPR006638">
    <property type="entry name" value="Elp3/MiaA/NifB-like_rSAM"/>
</dbReference>
<dbReference type="UniPathway" id="UPA00078">
    <property type="reaction ID" value="UER00162"/>
</dbReference>
<comment type="catalytic activity">
    <reaction evidence="12 13">
        <text>(4R,5S)-dethiobiotin + (sulfur carrier)-SH + 2 reduced [2Fe-2S]-[ferredoxin] + 2 S-adenosyl-L-methionine = (sulfur carrier)-H + biotin + 2 5'-deoxyadenosine + 2 L-methionine + 2 oxidized [2Fe-2S]-[ferredoxin]</text>
        <dbReference type="Rhea" id="RHEA:22060"/>
        <dbReference type="Rhea" id="RHEA-COMP:10000"/>
        <dbReference type="Rhea" id="RHEA-COMP:10001"/>
        <dbReference type="Rhea" id="RHEA-COMP:14737"/>
        <dbReference type="Rhea" id="RHEA-COMP:14739"/>
        <dbReference type="ChEBI" id="CHEBI:17319"/>
        <dbReference type="ChEBI" id="CHEBI:29917"/>
        <dbReference type="ChEBI" id="CHEBI:33737"/>
        <dbReference type="ChEBI" id="CHEBI:33738"/>
        <dbReference type="ChEBI" id="CHEBI:57586"/>
        <dbReference type="ChEBI" id="CHEBI:57844"/>
        <dbReference type="ChEBI" id="CHEBI:59789"/>
        <dbReference type="ChEBI" id="CHEBI:64428"/>
        <dbReference type="ChEBI" id="CHEBI:149473"/>
        <dbReference type="EC" id="2.8.1.6"/>
    </reaction>
</comment>
<dbReference type="SFLD" id="SFLDG01278">
    <property type="entry name" value="biotin_synthase_like"/>
    <property type="match status" value="1"/>
</dbReference>
<evidence type="ECO:0000256" key="11">
    <source>
        <dbReference type="ARBA" id="ARBA00023014"/>
    </source>
</evidence>
<evidence type="ECO:0000259" key="15">
    <source>
        <dbReference type="PROSITE" id="PS51918"/>
    </source>
</evidence>
<keyword evidence="6 13" id="KW-0949">S-adenosyl-L-methionine</keyword>
<dbReference type="SFLD" id="SFLDG01060">
    <property type="entry name" value="BATS_domain_containing"/>
    <property type="match status" value="1"/>
</dbReference>
<comment type="cofactor">
    <cofactor evidence="13">
        <name>[2Fe-2S] cluster</name>
        <dbReference type="ChEBI" id="CHEBI:190135"/>
    </cofactor>
    <text evidence="13">Binds 1 [2Fe-2S] cluster. The cluster is coordinated with 3 cysteines and 1 arginine.</text>
</comment>
<evidence type="ECO:0000256" key="4">
    <source>
        <dbReference type="ARBA" id="ARBA00022485"/>
    </source>
</evidence>
<comment type="function">
    <text evidence="13">Catalyzes the conversion of dethiobiotin (DTB) to biotin by the insertion of a sulfur atom into dethiobiotin via a radical-based mechanism.</text>
</comment>
<evidence type="ECO:0000256" key="12">
    <source>
        <dbReference type="ARBA" id="ARBA00051157"/>
    </source>
</evidence>
<dbReference type="GO" id="GO:0051539">
    <property type="term" value="F:4 iron, 4 sulfur cluster binding"/>
    <property type="evidence" value="ECO:0007669"/>
    <property type="project" value="UniProtKB-KW"/>
</dbReference>
<evidence type="ECO:0000256" key="8">
    <source>
        <dbReference type="ARBA" id="ARBA00022723"/>
    </source>
</evidence>
<dbReference type="PANTHER" id="PTHR22976">
    <property type="entry name" value="BIOTIN SYNTHASE"/>
    <property type="match status" value="1"/>
</dbReference>
<sequence length="306" mass="34042">MNKQELKELLNLSFLDLLREADKIRRAFSSSTIDLCGICNAKCGVCSEDCKFCAQSGHYSTNISEYPLKSKNEIVKEALKIKESGATRYGIVTSGNKLTINELEVIAFAIKEIIENIGLSVCASLGALDERSFNLLKSAGLSRYHHNIETSKRFYPFIVSSHSYEERISTIKLARKAGLEVCSGGIIGMGETWEDRIDMALFLKELDVDSVPINILIPVKGTPLENIKTISPVDAIKTIALFRLILKDKNIRIAAGRESLLKDFMALVFMAGTNGMMVGGYLTTRGRSVEEDKELVSRIYDLWKIN</sequence>
<accession>A0A0F0CPS2</accession>
<comment type="caution">
    <text evidence="13">Lacks conserved residue(s) required for the propagation of feature annotation.</text>
</comment>
<evidence type="ECO:0000256" key="9">
    <source>
        <dbReference type="ARBA" id="ARBA00022756"/>
    </source>
</evidence>
<feature type="binding site" evidence="13 14">
    <location>
        <position position="182"/>
    </location>
    <ligand>
        <name>[2Fe-2S] cluster</name>
        <dbReference type="ChEBI" id="CHEBI:190135"/>
    </ligand>
</feature>
<comment type="pathway">
    <text evidence="1 13">Cofactor biosynthesis; biotin biosynthesis; biotin from 7,8-diaminononanoate: step 2/2.</text>
</comment>
<dbReference type="Proteomes" id="UP000033428">
    <property type="component" value="Unassembled WGS sequence"/>
</dbReference>
<feature type="binding site" evidence="13 14">
    <location>
        <position position="50"/>
    </location>
    <ligand>
        <name>[4Fe-4S] cluster</name>
        <dbReference type="ChEBI" id="CHEBI:49883"/>
        <note>4Fe-4S-S-AdoMet</note>
    </ligand>
</feature>
<feature type="domain" description="Radical SAM core" evidence="15">
    <location>
        <begin position="28"/>
        <end position="257"/>
    </location>
</feature>
<evidence type="ECO:0000256" key="2">
    <source>
        <dbReference type="ARBA" id="ARBA00010765"/>
    </source>
</evidence>
<dbReference type="InterPro" id="IPR010722">
    <property type="entry name" value="BATS_dom"/>
</dbReference>
<evidence type="ECO:0000313" key="16">
    <source>
        <dbReference type="EMBL" id="KJJ85323.1"/>
    </source>
</evidence>
<dbReference type="PATRIC" id="fig|1609969.3.peg.861"/>
<keyword evidence="8 13" id="KW-0479">Metal-binding</keyword>
<dbReference type="PIRSF" id="PIRSF001619">
    <property type="entry name" value="Biotin_synth"/>
    <property type="match status" value="1"/>
</dbReference>